<dbReference type="Pfam" id="PF00831">
    <property type="entry name" value="Ribosomal_L29"/>
    <property type="match status" value="1"/>
</dbReference>
<proteinExistence type="inferred from homology"/>
<dbReference type="GO" id="GO:0006412">
    <property type="term" value="P:translation"/>
    <property type="evidence" value="ECO:0007669"/>
    <property type="project" value="InterPro"/>
</dbReference>
<gene>
    <name evidence="6" type="primary">rpmC</name>
    <name evidence="6" type="ORF">DI586_01950</name>
</gene>
<dbReference type="GO" id="GO:0005840">
    <property type="term" value="C:ribosome"/>
    <property type="evidence" value="ECO:0007669"/>
    <property type="project" value="UniProtKB-KW"/>
</dbReference>
<evidence type="ECO:0000256" key="2">
    <source>
        <dbReference type="ARBA" id="ARBA00022980"/>
    </source>
</evidence>
<organism evidence="6 7">
    <name type="scientific">Micavibrio aeruginosavorus</name>
    <dbReference type="NCBI Taxonomy" id="349221"/>
    <lineage>
        <taxon>Bacteria</taxon>
        <taxon>Pseudomonadati</taxon>
        <taxon>Bdellovibrionota</taxon>
        <taxon>Bdellovibrionia</taxon>
        <taxon>Bdellovibrionales</taxon>
        <taxon>Pseudobdellovibrionaceae</taxon>
        <taxon>Micavibrio</taxon>
    </lineage>
</organism>
<evidence type="ECO:0000256" key="4">
    <source>
        <dbReference type="ARBA" id="ARBA00035204"/>
    </source>
</evidence>
<protein>
    <recommendedName>
        <fullName evidence="4">Large ribosomal subunit protein uL29</fullName>
    </recommendedName>
    <alternativeName>
        <fullName evidence="5">50S ribosomal protein L29</fullName>
    </alternativeName>
</protein>
<dbReference type="Proteomes" id="UP000249739">
    <property type="component" value="Unassembled WGS sequence"/>
</dbReference>
<keyword evidence="3" id="KW-0687">Ribonucleoprotein</keyword>
<dbReference type="Gene3D" id="1.10.287.310">
    <property type="match status" value="1"/>
</dbReference>
<feature type="non-terminal residue" evidence="6">
    <location>
        <position position="1"/>
    </location>
</feature>
<dbReference type="EMBL" id="QFOT01000010">
    <property type="protein sequence ID" value="PZP57007.1"/>
    <property type="molecule type" value="Genomic_DNA"/>
</dbReference>
<dbReference type="AlphaFoldDB" id="A0A2W5FT65"/>
<dbReference type="InterPro" id="IPR001854">
    <property type="entry name" value="Ribosomal_uL29"/>
</dbReference>
<dbReference type="SUPFAM" id="SSF46561">
    <property type="entry name" value="Ribosomal protein L29 (L29p)"/>
    <property type="match status" value="1"/>
</dbReference>
<accession>A0A2W5FT65</accession>
<comment type="caution">
    <text evidence="6">The sequence shown here is derived from an EMBL/GenBank/DDBJ whole genome shotgun (WGS) entry which is preliminary data.</text>
</comment>
<evidence type="ECO:0000313" key="6">
    <source>
        <dbReference type="EMBL" id="PZP57007.1"/>
    </source>
</evidence>
<dbReference type="GO" id="GO:1990904">
    <property type="term" value="C:ribonucleoprotein complex"/>
    <property type="evidence" value="ECO:0007669"/>
    <property type="project" value="UniProtKB-KW"/>
</dbReference>
<dbReference type="InterPro" id="IPR036049">
    <property type="entry name" value="Ribosomal_uL29_sf"/>
</dbReference>
<name>A0A2W5FT65_9BACT</name>
<dbReference type="NCBIfam" id="TIGR00012">
    <property type="entry name" value="L29"/>
    <property type="match status" value="1"/>
</dbReference>
<comment type="similarity">
    <text evidence="1">Belongs to the universal ribosomal protein uL29 family.</text>
</comment>
<reference evidence="6 7" key="1">
    <citation type="submission" date="2017-08" db="EMBL/GenBank/DDBJ databases">
        <title>Infants hospitalized years apart are colonized by the same room-sourced microbial strains.</title>
        <authorList>
            <person name="Brooks B."/>
            <person name="Olm M.R."/>
            <person name="Firek B.A."/>
            <person name="Baker R."/>
            <person name="Thomas B.C."/>
            <person name="Morowitz M.J."/>
            <person name="Banfield J.F."/>
        </authorList>
    </citation>
    <scope>NUCLEOTIDE SEQUENCE [LARGE SCALE GENOMIC DNA]</scope>
    <source>
        <strain evidence="6">S2_006_000_R2_64</strain>
    </source>
</reference>
<evidence type="ECO:0000256" key="1">
    <source>
        <dbReference type="ARBA" id="ARBA00009254"/>
    </source>
</evidence>
<evidence type="ECO:0000256" key="5">
    <source>
        <dbReference type="ARBA" id="ARBA00035476"/>
    </source>
</evidence>
<dbReference type="GO" id="GO:0003735">
    <property type="term" value="F:structural constituent of ribosome"/>
    <property type="evidence" value="ECO:0007669"/>
    <property type="project" value="InterPro"/>
</dbReference>
<sequence length="51" mass="5596">EIFVTERAGGGLEKTDAIRKVRRTIARVKTFLNQQETAAPKAAPKTKAKKA</sequence>
<evidence type="ECO:0000256" key="3">
    <source>
        <dbReference type="ARBA" id="ARBA00023274"/>
    </source>
</evidence>
<keyword evidence="2 6" id="KW-0689">Ribosomal protein</keyword>
<evidence type="ECO:0000313" key="7">
    <source>
        <dbReference type="Proteomes" id="UP000249739"/>
    </source>
</evidence>